<dbReference type="InterPro" id="IPR028098">
    <property type="entry name" value="Glyco_trans_4-like_N"/>
</dbReference>
<dbReference type="RefSeq" id="WP_106335515.1">
    <property type="nucleotide sequence ID" value="NZ_PVZS01000004.1"/>
</dbReference>
<proteinExistence type="inferred from homology"/>
<protein>
    <recommendedName>
        <fullName evidence="8">Glycosyltransferase family 1 protein</fullName>
    </recommendedName>
</protein>
<evidence type="ECO:0008006" key="8">
    <source>
        <dbReference type="Google" id="ProtNLM"/>
    </source>
</evidence>
<dbReference type="Pfam" id="PF13439">
    <property type="entry name" value="Glyco_transf_4"/>
    <property type="match status" value="1"/>
</dbReference>
<dbReference type="Gene3D" id="3.40.50.2000">
    <property type="entry name" value="Glycogen Phosphorylase B"/>
    <property type="match status" value="2"/>
</dbReference>
<evidence type="ECO:0000259" key="5">
    <source>
        <dbReference type="Pfam" id="PF13439"/>
    </source>
</evidence>
<dbReference type="InterPro" id="IPR001296">
    <property type="entry name" value="Glyco_trans_1"/>
</dbReference>
<dbReference type="EMBL" id="PVZS01000004">
    <property type="protein sequence ID" value="PSC06107.1"/>
    <property type="molecule type" value="Genomic_DNA"/>
</dbReference>
<dbReference type="PANTHER" id="PTHR12526">
    <property type="entry name" value="GLYCOSYLTRANSFERASE"/>
    <property type="match status" value="1"/>
</dbReference>
<sequence>MSAPVVLHLISSLRVGGAERMLVSLLAAARRQPGSRYVVCIMNDEVDAGLLAELESCGWPCYRLGRPEGHVHPRYFAQMVSILSRHRVDVVHAHNEGSRKWAMLLRLARPTLKVVYTLHCQGLADAYGPFARRLYRVGVDATVAISDATAQEGQTLRARRLVQIANGVDLDRFRGARREPARRGPIRILQVGRFHPEKGQDVLLRALARLRGEGVEAVATFAGVALGDADPWVSELRALATSLGVDEAVRFVFGRTDVENMLADADVFVLPSRAEGFGLALVEAMAAGVPVIAAAVGGPARLVQDSVNGLLFPAEDHAALAAALGRLEADPNLRRRLAAEGAASAECYGIEATLRDHARLYADLAA</sequence>
<evidence type="ECO:0000256" key="3">
    <source>
        <dbReference type="ARBA" id="ARBA00022679"/>
    </source>
</evidence>
<evidence type="ECO:0000259" key="4">
    <source>
        <dbReference type="Pfam" id="PF00534"/>
    </source>
</evidence>
<keyword evidence="2" id="KW-0328">Glycosyltransferase</keyword>
<feature type="domain" description="Glycosyl transferase family 1" evidence="4">
    <location>
        <begin position="181"/>
        <end position="341"/>
    </location>
</feature>
<dbReference type="SUPFAM" id="SSF53756">
    <property type="entry name" value="UDP-Glycosyltransferase/glycogen phosphorylase"/>
    <property type="match status" value="1"/>
</dbReference>
<evidence type="ECO:0000313" key="6">
    <source>
        <dbReference type="EMBL" id="PSC06107.1"/>
    </source>
</evidence>
<feature type="domain" description="Glycosyltransferase subfamily 4-like N-terminal" evidence="5">
    <location>
        <begin position="15"/>
        <end position="172"/>
    </location>
</feature>
<dbReference type="GO" id="GO:0016757">
    <property type="term" value="F:glycosyltransferase activity"/>
    <property type="evidence" value="ECO:0007669"/>
    <property type="project" value="UniProtKB-KW"/>
</dbReference>
<reference evidence="7" key="1">
    <citation type="submission" date="2018-03" db="EMBL/GenBank/DDBJ databases">
        <authorList>
            <person name="Sun L."/>
            <person name="Liu H."/>
            <person name="Chen W."/>
            <person name="Huang K."/>
            <person name="Liu W."/>
            <person name="Gao X."/>
        </authorList>
    </citation>
    <scope>NUCLEOTIDE SEQUENCE [LARGE SCALE GENOMIC DNA]</scope>
    <source>
        <strain evidence="7">SH9</strain>
    </source>
</reference>
<evidence type="ECO:0000313" key="7">
    <source>
        <dbReference type="Proteomes" id="UP000239772"/>
    </source>
</evidence>
<gene>
    <name evidence="6" type="ORF">SLNSH_04695</name>
</gene>
<evidence type="ECO:0000256" key="1">
    <source>
        <dbReference type="ARBA" id="ARBA00009481"/>
    </source>
</evidence>
<dbReference type="Proteomes" id="UP000239772">
    <property type="component" value="Unassembled WGS sequence"/>
</dbReference>
<dbReference type="Pfam" id="PF00534">
    <property type="entry name" value="Glycos_transf_1"/>
    <property type="match status" value="1"/>
</dbReference>
<dbReference type="PANTHER" id="PTHR12526:SF640">
    <property type="entry name" value="COLANIC ACID BIOSYNTHESIS GLYCOSYLTRANSFERASE WCAL-RELATED"/>
    <property type="match status" value="1"/>
</dbReference>
<dbReference type="AlphaFoldDB" id="A0A2T1HWN3"/>
<keyword evidence="7" id="KW-1185">Reference proteome</keyword>
<name>A0A2T1HWN3_9HYPH</name>
<organism evidence="6 7">
    <name type="scientific">Alsobacter soli</name>
    <dbReference type="NCBI Taxonomy" id="2109933"/>
    <lineage>
        <taxon>Bacteria</taxon>
        <taxon>Pseudomonadati</taxon>
        <taxon>Pseudomonadota</taxon>
        <taxon>Alphaproteobacteria</taxon>
        <taxon>Hyphomicrobiales</taxon>
        <taxon>Alsobacteraceae</taxon>
        <taxon>Alsobacter</taxon>
    </lineage>
</organism>
<comment type="caution">
    <text evidence="6">The sequence shown here is derived from an EMBL/GenBank/DDBJ whole genome shotgun (WGS) entry which is preliminary data.</text>
</comment>
<accession>A0A2T1HWN3</accession>
<keyword evidence="3" id="KW-0808">Transferase</keyword>
<dbReference type="CDD" id="cd03811">
    <property type="entry name" value="GT4_GT28_WabH-like"/>
    <property type="match status" value="1"/>
</dbReference>
<comment type="similarity">
    <text evidence="1">Belongs to the glycosyltransferase group 1 family. Glycosyltransferase 4 subfamily.</text>
</comment>
<dbReference type="OrthoDB" id="7929921at2"/>
<evidence type="ECO:0000256" key="2">
    <source>
        <dbReference type="ARBA" id="ARBA00022676"/>
    </source>
</evidence>